<keyword evidence="1" id="KW-1133">Transmembrane helix</keyword>
<dbReference type="HOGENOM" id="CLU_999787_0_0_0"/>
<gene>
    <name evidence="2" type="ordered locus">Amuc_1786</name>
</gene>
<evidence type="ECO:0000256" key="1">
    <source>
        <dbReference type="SAM" id="Phobius"/>
    </source>
</evidence>
<dbReference type="AlphaFoldDB" id="B2UMP8"/>
<dbReference type="OrthoDB" id="194705at2"/>
<keyword evidence="3" id="KW-1185">Reference proteome</keyword>
<dbReference type="EMBL" id="CP001071">
    <property type="protein sequence ID" value="ACD05604.1"/>
    <property type="molecule type" value="Genomic_DNA"/>
</dbReference>
<evidence type="ECO:0000313" key="3">
    <source>
        <dbReference type="Proteomes" id="UP000001031"/>
    </source>
</evidence>
<name>B2UMP8_AKKM8</name>
<organism evidence="2 3">
    <name type="scientific">Akkermansia muciniphila (strain ATCC BAA-835 / DSM 22959 / JCM 33894 / BCRC 81048 / CCUG 64013 / CIP 107961 / Muc)</name>
    <dbReference type="NCBI Taxonomy" id="349741"/>
    <lineage>
        <taxon>Bacteria</taxon>
        <taxon>Pseudomonadati</taxon>
        <taxon>Verrucomicrobiota</taxon>
        <taxon>Verrucomicrobiia</taxon>
        <taxon>Verrucomicrobiales</taxon>
        <taxon>Akkermansiaceae</taxon>
        <taxon>Akkermansia</taxon>
    </lineage>
</organism>
<proteinExistence type="predicted"/>
<feature type="transmembrane region" description="Helical" evidence="1">
    <location>
        <begin position="150"/>
        <end position="168"/>
    </location>
</feature>
<reference evidence="3" key="1">
    <citation type="journal article" date="2011" name="PLoS ONE">
        <title>The genome of Akkermansia muciniphila, a dedicated intestinal mucin degrader, and its use in exploring intestinal metagenomes.</title>
        <authorList>
            <person name="van Passel M.W."/>
            <person name="Kant R."/>
            <person name="Zoetendal E.G."/>
            <person name="Plugge C.M."/>
            <person name="Derrien M."/>
            <person name="Malfatti S.A."/>
            <person name="Chain P.S."/>
            <person name="Woyke T."/>
            <person name="Palva A."/>
            <person name="de Vos W.M."/>
            <person name="Smidt H."/>
        </authorList>
    </citation>
    <scope>NUCLEOTIDE SEQUENCE [LARGE SCALE GENOMIC DNA]</scope>
    <source>
        <strain evidence="3">ATCC BAA-835 / DSM 22959 / JCM 33894 / BCRC 81048 / CCUG 64013 / CIP 107961 / Muc</strain>
    </source>
</reference>
<keyword evidence="1" id="KW-0812">Transmembrane</keyword>
<keyword evidence="1" id="KW-0472">Membrane</keyword>
<feature type="transmembrane region" description="Helical" evidence="1">
    <location>
        <begin position="12"/>
        <end position="34"/>
    </location>
</feature>
<dbReference type="KEGG" id="amu:Amuc_1786"/>
<sequence>MQSDTVECKPTMWFTGRAVIMALMFLGFGVYFYYDASTGYPQKNLEFFMHKAFVDAGAVFDREVSGKGASAEDWERIVLARTVDFPEGYEIPSGVNRNAVPWPDILADYSLMSTPGKGWSAAWQSYSGEKRYPIKPVDHPYDASKIFEQWVAGCICLALAMVALFFLVRTRGRKMSLNGKEVTAAGVVFRVDDIARLDLRRWKLKGLAIATLKPECGGARIRLDGLTYGGFRKEDSPHNAEDFMKALLSLYRGEIVDYEEIPDAGGPPARQEDEERAV</sequence>
<dbReference type="PaxDb" id="349741-Amuc_1786"/>
<evidence type="ECO:0000313" key="2">
    <source>
        <dbReference type="EMBL" id="ACD05604.1"/>
    </source>
</evidence>
<accession>B2UMP8</accession>
<dbReference type="STRING" id="349741.Amuc_1786"/>
<protein>
    <submittedName>
        <fullName evidence="2">Uncharacterized protein</fullName>
    </submittedName>
</protein>
<dbReference type="Proteomes" id="UP000001031">
    <property type="component" value="Chromosome"/>
</dbReference>